<evidence type="ECO:0000256" key="3">
    <source>
        <dbReference type="ARBA" id="ARBA00022555"/>
    </source>
</evidence>
<dbReference type="InterPro" id="IPR045518">
    <property type="entry name" value="2EXR"/>
</dbReference>
<dbReference type="GO" id="GO:0000049">
    <property type="term" value="F:tRNA binding"/>
    <property type="evidence" value="ECO:0007669"/>
    <property type="project" value="UniProtKB-KW"/>
</dbReference>
<feature type="compositionally biased region" description="Basic and acidic residues" evidence="11">
    <location>
        <begin position="894"/>
        <end position="904"/>
    </location>
</feature>
<evidence type="ECO:0000256" key="11">
    <source>
        <dbReference type="SAM" id="MobiDB-lite"/>
    </source>
</evidence>
<dbReference type="PROSITE" id="PS01153">
    <property type="entry name" value="NOL1_NOP2_SUN"/>
    <property type="match status" value="1"/>
</dbReference>
<keyword evidence="5 10" id="KW-0808">Transferase</keyword>
<keyword evidence="3" id="KW-0820">tRNA-binding</keyword>
<dbReference type="Proteomes" id="UP001147695">
    <property type="component" value="Unassembled WGS sequence"/>
</dbReference>
<feature type="compositionally biased region" description="Acidic residues" evidence="11">
    <location>
        <begin position="1109"/>
        <end position="1122"/>
    </location>
</feature>
<dbReference type="InterPro" id="IPR018314">
    <property type="entry name" value="RsmB/NOL1/NOP2-like_CS"/>
</dbReference>
<feature type="compositionally biased region" description="Basic and acidic residues" evidence="11">
    <location>
        <begin position="830"/>
        <end position="850"/>
    </location>
</feature>
<keyword evidence="6 10" id="KW-0949">S-adenosyl-L-methionine</keyword>
<feature type="binding site" evidence="10">
    <location>
        <position position="516"/>
    </location>
    <ligand>
        <name>S-adenosyl-L-methionine</name>
        <dbReference type="ChEBI" id="CHEBI:59789"/>
    </ligand>
</feature>
<gene>
    <name evidence="13" type="ORF">N7452_000818</name>
</gene>
<comment type="caution">
    <text evidence="13">The sequence shown here is derived from an EMBL/GenBank/DDBJ whole genome shotgun (WGS) entry which is preliminary data.</text>
</comment>
<evidence type="ECO:0000256" key="7">
    <source>
        <dbReference type="ARBA" id="ARBA00022694"/>
    </source>
</evidence>
<feature type="compositionally biased region" description="Basic and acidic residues" evidence="11">
    <location>
        <begin position="1133"/>
        <end position="1142"/>
    </location>
</feature>
<feature type="region of interest" description="Disordered" evidence="11">
    <location>
        <begin position="806"/>
        <end position="904"/>
    </location>
</feature>
<dbReference type="PRINTS" id="PR02008">
    <property type="entry name" value="RCMTFAMILY"/>
</dbReference>
<evidence type="ECO:0000256" key="2">
    <source>
        <dbReference type="ARBA" id="ARBA00007494"/>
    </source>
</evidence>
<dbReference type="PROSITE" id="PS51686">
    <property type="entry name" value="SAM_MT_RSMB_NOP"/>
    <property type="match status" value="1"/>
</dbReference>
<feature type="binding site" evidence="10">
    <location>
        <position position="576"/>
    </location>
    <ligand>
        <name>S-adenosyl-L-methionine</name>
        <dbReference type="ChEBI" id="CHEBI:59789"/>
    </ligand>
</feature>
<evidence type="ECO:0000256" key="9">
    <source>
        <dbReference type="ARBA" id="ARBA00023242"/>
    </source>
</evidence>
<evidence type="ECO:0000256" key="8">
    <source>
        <dbReference type="ARBA" id="ARBA00022884"/>
    </source>
</evidence>
<dbReference type="InterPro" id="IPR029063">
    <property type="entry name" value="SAM-dependent_MTases_sf"/>
</dbReference>
<feature type="compositionally biased region" description="Polar residues" evidence="11">
    <location>
        <begin position="876"/>
        <end position="886"/>
    </location>
</feature>
<feature type="region of interest" description="Disordered" evidence="11">
    <location>
        <begin position="290"/>
        <end position="311"/>
    </location>
</feature>
<dbReference type="InterPro" id="IPR023267">
    <property type="entry name" value="RCMT"/>
</dbReference>
<dbReference type="PANTHER" id="PTHR22808">
    <property type="entry name" value="NCL1 YEAST -RELATED NOL1/NOP2/FMU SUN DOMAIN-CONTAINING"/>
    <property type="match status" value="1"/>
</dbReference>
<keyword evidence="8 10" id="KW-0694">RNA-binding</keyword>
<evidence type="ECO:0000256" key="6">
    <source>
        <dbReference type="ARBA" id="ARBA00022691"/>
    </source>
</evidence>
<protein>
    <submittedName>
        <fullName evidence="13">tRNA (C5-cytosine) methyltransferase NCL1</fullName>
    </submittedName>
</protein>
<feature type="compositionally biased region" description="Gly residues" evidence="11">
    <location>
        <begin position="295"/>
        <end position="305"/>
    </location>
</feature>
<dbReference type="InterPro" id="IPR057286">
    <property type="entry name" value="PUA_NSUN2"/>
</dbReference>
<dbReference type="EMBL" id="JAPZBQ010000001">
    <property type="protein sequence ID" value="KAJ5351844.1"/>
    <property type="molecule type" value="Genomic_DNA"/>
</dbReference>
<feature type="region of interest" description="Disordered" evidence="11">
    <location>
        <begin position="1103"/>
        <end position="1153"/>
    </location>
</feature>
<dbReference type="PANTHER" id="PTHR22808:SF1">
    <property type="entry name" value="RNA CYTOSINE-C(5)-METHYLTRANSFERASE NSUN2-RELATED"/>
    <property type="match status" value="1"/>
</dbReference>
<feature type="compositionally biased region" description="Polar residues" evidence="11">
    <location>
        <begin position="810"/>
        <end position="823"/>
    </location>
</feature>
<comment type="similarity">
    <text evidence="2 10">Belongs to the class I-like SAM-binding methyltransferase superfamily. RsmB/NOP family.</text>
</comment>
<feature type="binding site" evidence="10">
    <location>
        <begin position="458"/>
        <end position="464"/>
    </location>
    <ligand>
        <name>S-adenosyl-L-methionine</name>
        <dbReference type="ChEBI" id="CHEBI:59789"/>
    </ligand>
</feature>
<accession>A0A9W9R445</accession>
<dbReference type="AlphaFoldDB" id="A0A9W9R445"/>
<dbReference type="InterPro" id="IPR023270">
    <property type="entry name" value="RCMT_NCL1"/>
</dbReference>
<feature type="binding site" evidence="10">
    <location>
        <position position="543"/>
    </location>
    <ligand>
        <name>S-adenosyl-L-methionine</name>
        <dbReference type="ChEBI" id="CHEBI:59789"/>
    </ligand>
</feature>
<sequence length="1153" mass="129639">MSEPFRFFSLPFEIRAIIWKHAVPQRIVEFGQPNDPDIPIGDLKRSWVLNRAPPNVAQICKESRDVALKMVHGMKYDVGRLQSSDNGRLQSSGNGSLQDIRCWLESTKILHFNAPDENATQEEQRKLVERLMSLSEAAYFDKKVSVSADIFHPFIRFHRRTEMDDDVRWGSIFRLSEFIVSLHTVSIKATKEQARSMGLFSDEPAQLVNPFDLQAIKRYRNLWELTQDSDPTAQKFFDTVNTDRFNFRVHRWMAEMETHFIVWRYNPNPFSNSGAGQAMLMLTRDISQRSNPIGSRGGARGGGGATRTRSHWNDIAKDNEKFERYYNEPEFLPEEEREVFWATMRKDLPNSFRFTGSRGHALAVQQRLKDHHIPEITSIKYENEFVEPPRPVSWYPDQLAWSMTTPKNVIRRFAPFASFQKFLVAETDVGNISRQEVVSMIPPLLIDARPGMTVLDMCAAPGSKSAQLMELLHAGEEDAVAQVTEQVKNGNAGPEPLGPEGLNDDGRSTGLLIANDSDYKRAHMLIHQMKRLSSPNLIVTNHDATMFPSIKLPALPTEDGSKPKNRYLKFDRILADVPCSGDGTARKNVGVWKDWTPGNALGLYSIQSRILVRALQMLKVGGRVVYSTCSLNPVENEAIVATAIERCGGAANVKIVDCSQELTGLKRAAGLRNWKVMDREGRLWNNWEEVEAHRNQEGINGLARLAEGMFAPTGEAADLPLDRCMRVYPHQQDTGGFFITVLEKTSEIRAKPESSNVIPKASVAALAAELDAKKNETDGKPLEKLEALDELVTPDQEAEAEIAKNASVAEASNQPTYATTLDESTPVALPKREASDLEEEIPAKRTKLDDGNEVLVGDRPIHTPAPSVGTGLETPGDSTPATSAAPSQLKKKGPRQEEPFKYLDPNHEELGPIFDFYTLSERFPRDRFMVRNAEGLPTRTVYYTSALARDILVSNEGQGMKFVHCGVKMFVKQDAQRENVCRWRVQTDGLKIIEPWLGAERSVTLTKRDTLRRLLVEMFPKVSDDGWKSLGEIGERVKDIPMGCSILRVEPNGGADGIPERMVLPLWRSLHSLNLMLPKEERRAMLLRIFNDSTPLINTTFKKTADAEPTAEAEEVALEEENKELGQDAQDAVDERETYTKDGDEEDRFNTTV</sequence>
<evidence type="ECO:0000256" key="10">
    <source>
        <dbReference type="PROSITE-ProRule" id="PRU01023"/>
    </source>
</evidence>
<organism evidence="13 14">
    <name type="scientific">Penicillium brevicompactum</name>
    <dbReference type="NCBI Taxonomy" id="5074"/>
    <lineage>
        <taxon>Eukaryota</taxon>
        <taxon>Fungi</taxon>
        <taxon>Dikarya</taxon>
        <taxon>Ascomycota</taxon>
        <taxon>Pezizomycotina</taxon>
        <taxon>Eurotiomycetes</taxon>
        <taxon>Eurotiomycetidae</taxon>
        <taxon>Eurotiales</taxon>
        <taxon>Aspergillaceae</taxon>
        <taxon>Penicillium</taxon>
    </lineage>
</organism>
<proteinExistence type="inferred from homology"/>
<evidence type="ECO:0000313" key="14">
    <source>
        <dbReference type="Proteomes" id="UP001147695"/>
    </source>
</evidence>
<comment type="subcellular location">
    <subcellularLocation>
        <location evidence="1">Nucleus</location>
    </subcellularLocation>
</comment>
<feature type="domain" description="SAM-dependent MTase RsmB/NOP-type" evidence="12">
    <location>
        <begin position="340"/>
        <end position="745"/>
    </location>
</feature>
<evidence type="ECO:0000256" key="1">
    <source>
        <dbReference type="ARBA" id="ARBA00004123"/>
    </source>
</evidence>
<dbReference type="PRINTS" id="PR02011">
    <property type="entry name" value="RCMTNCL1"/>
</dbReference>
<evidence type="ECO:0000259" key="12">
    <source>
        <dbReference type="PROSITE" id="PS51686"/>
    </source>
</evidence>
<evidence type="ECO:0000256" key="4">
    <source>
        <dbReference type="ARBA" id="ARBA00022603"/>
    </source>
</evidence>
<reference evidence="13" key="1">
    <citation type="submission" date="2022-12" db="EMBL/GenBank/DDBJ databases">
        <authorList>
            <person name="Petersen C."/>
        </authorList>
    </citation>
    <scope>NUCLEOTIDE SEQUENCE</scope>
    <source>
        <strain evidence="13">IBT 35673</strain>
    </source>
</reference>
<evidence type="ECO:0000256" key="5">
    <source>
        <dbReference type="ARBA" id="ARBA00022679"/>
    </source>
</evidence>
<dbReference type="Pfam" id="PF20150">
    <property type="entry name" value="2EXR"/>
    <property type="match status" value="1"/>
</dbReference>
<name>A0A9W9R445_PENBR</name>
<dbReference type="GO" id="GO:0005634">
    <property type="term" value="C:nucleus"/>
    <property type="evidence" value="ECO:0007669"/>
    <property type="project" value="UniProtKB-SubCell"/>
</dbReference>
<dbReference type="InterPro" id="IPR001678">
    <property type="entry name" value="MeTrfase_RsmB-F_NOP2_dom"/>
</dbReference>
<feature type="active site" description="Nucleophile" evidence="10">
    <location>
        <position position="629"/>
    </location>
</feature>
<dbReference type="InterPro" id="IPR057285">
    <property type="entry name" value="Pre-PUA_NSUN2"/>
</dbReference>
<dbReference type="GO" id="GO:0030488">
    <property type="term" value="P:tRNA methylation"/>
    <property type="evidence" value="ECO:0007669"/>
    <property type="project" value="TreeGrafter"/>
</dbReference>
<dbReference type="Pfam" id="PF25376">
    <property type="entry name" value="Pre-PUA_NSUN2"/>
    <property type="match status" value="1"/>
</dbReference>
<keyword evidence="7" id="KW-0819">tRNA processing</keyword>
<reference evidence="13" key="2">
    <citation type="journal article" date="2023" name="IMA Fungus">
        <title>Comparative genomic study of the Penicillium genus elucidates a diverse pangenome and 15 lateral gene transfer events.</title>
        <authorList>
            <person name="Petersen C."/>
            <person name="Sorensen T."/>
            <person name="Nielsen M.R."/>
            <person name="Sondergaard T.E."/>
            <person name="Sorensen J.L."/>
            <person name="Fitzpatrick D.A."/>
            <person name="Frisvad J.C."/>
            <person name="Nielsen K.L."/>
        </authorList>
    </citation>
    <scope>NUCLEOTIDE SEQUENCE</scope>
    <source>
        <strain evidence="13">IBT 35673</strain>
    </source>
</reference>
<dbReference type="GO" id="GO:0005737">
    <property type="term" value="C:cytoplasm"/>
    <property type="evidence" value="ECO:0007669"/>
    <property type="project" value="TreeGrafter"/>
</dbReference>
<keyword evidence="4 10" id="KW-0489">Methyltransferase</keyword>
<keyword evidence="9" id="KW-0539">Nucleus</keyword>
<dbReference type="Pfam" id="PF01189">
    <property type="entry name" value="Methyltr_RsmB-F"/>
    <property type="match status" value="1"/>
</dbReference>
<dbReference type="SUPFAM" id="SSF53335">
    <property type="entry name" value="S-adenosyl-L-methionine-dependent methyltransferases"/>
    <property type="match status" value="1"/>
</dbReference>
<dbReference type="Pfam" id="PF25378">
    <property type="entry name" value="PUA_NSUN2"/>
    <property type="match status" value="1"/>
</dbReference>
<dbReference type="Gene3D" id="3.40.50.150">
    <property type="entry name" value="Vaccinia Virus protein VP39"/>
    <property type="match status" value="1"/>
</dbReference>
<dbReference type="GO" id="GO:0016428">
    <property type="term" value="F:tRNA (cytidine-5-)-methyltransferase activity"/>
    <property type="evidence" value="ECO:0007669"/>
    <property type="project" value="InterPro"/>
</dbReference>
<dbReference type="InterPro" id="IPR049560">
    <property type="entry name" value="MeTrfase_RsmB-F_NOP2_cat"/>
</dbReference>
<evidence type="ECO:0000313" key="13">
    <source>
        <dbReference type="EMBL" id="KAJ5351844.1"/>
    </source>
</evidence>